<accession>A0A318T5Q9</accession>
<protein>
    <submittedName>
        <fullName evidence="1">RelE toxin of RelEB toxin-antitoxin system</fullName>
    </submittedName>
</protein>
<comment type="caution">
    <text evidence="1">The sequence shown here is derived from an EMBL/GenBank/DDBJ whole genome shotgun (WGS) entry which is preliminary data.</text>
</comment>
<gene>
    <name evidence="1" type="ORF">C7477_10191</name>
</gene>
<dbReference type="EMBL" id="QJTF01000001">
    <property type="protein sequence ID" value="PYE90419.1"/>
    <property type="molecule type" value="Genomic_DNA"/>
</dbReference>
<organism evidence="1 2">
    <name type="scientific">Phyllobacterium leguminum</name>
    <dbReference type="NCBI Taxonomy" id="314237"/>
    <lineage>
        <taxon>Bacteria</taxon>
        <taxon>Pseudomonadati</taxon>
        <taxon>Pseudomonadota</taxon>
        <taxon>Alphaproteobacteria</taxon>
        <taxon>Hyphomicrobiales</taxon>
        <taxon>Phyllobacteriaceae</taxon>
        <taxon>Phyllobacterium</taxon>
    </lineage>
</organism>
<evidence type="ECO:0000313" key="1">
    <source>
        <dbReference type="EMBL" id="PYE90419.1"/>
    </source>
</evidence>
<dbReference type="Pfam" id="PF06296">
    <property type="entry name" value="RelE"/>
    <property type="match status" value="1"/>
</dbReference>
<evidence type="ECO:0000313" key="2">
    <source>
        <dbReference type="Proteomes" id="UP000247454"/>
    </source>
</evidence>
<dbReference type="Proteomes" id="UP000247454">
    <property type="component" value="Unassembled WGS sequence"/>
</dbReference>
<dbReference type="AlphaFoldDB" id="A0A318T5Q9"/>
<proteinExistence type="predicted"/>
<dbReference type="InterPro" id="IPR009387">
    <property type="entry name" value="HigB-2"/>
</dbReference>
<keyword evidence="2" id="KW-1185">Reference proteome</keyword>
<reference evidence="1 2" key="1">
    <citation type="submission" date="2018-06" db="EMBL/GenBank/DDBJ databases">
        <title>Genomic Encyclopedia of Type Strains, Phase III (KMG-III): the genomes of soil and plant-associated and newly described type strains.</title>
        <authorList>
            <person name="Whitman W."/>
        </authorList>
    </citation>
    <scope>NUCLEOTIDE SEQUENCE [LARGE SCALE GENOMIC DNA]</scope>
    <source>
        <strain evidence="1 2">ORS 1419</strain>
    </source>
</reference>
<name>A0A318T5Q9_9HYPH</name>
<sequence>MFPIIDKCAEIQYQIPMHTVIETPAYLASAKDENVTEDERNEIVSFLASNPDAGDVMAGTGGARKMRFGGRGKGKSGGYRIITFYADKDIPVFLLDIYSKDTQENLSKAERNELRKILTALPQAWRESISEQVKKLRSRK</sequence>